<evidence type="ECO:0000256" key="7">
    <source>
        <dbReference type="PROSITE-ProRule" id="PRU00221"/>
    </source>
</evidence>
<feature type="compositionally biased region" description="Low complexity" evidence="9">
    <location>
        <begin position="457"/>
        <end position="479"/>
    </location>
</feature>
<dbReference type="InterPro" id="IPR036322">
    <property type="entry name" value="WD40_repeat_dom_sf"/>
</dbReference>
<dbReference type="GO" id="GO:0003779">
    <property type="term" value="F:actin binding"/>
    <property type="evidence" value="ECO:0007669"/>
    <property type="project" value="UniProtKB-KW"/>
</dbReference>
<proteinExistence type="inferred from homology"/>
<dbReference type="Pfam" id="PF08953">
    <property type="entry name" value="DUF1899"/>
    <property type="match status" value="1"/>
</dbReference>
<keyword evidence="3" id="KW-0963">Cytoplasm</keyword>
<feature type="compositionally biased region" description="Basic and acidic residues" evidence="9">
    <location>
        <begin position="996"/>
        <end position="1009"/>
    </location>
</feature>
<evidence type="ECO:0000256" key="1">
    <source>
        <dbReference type="ARBA" id="ARBA00004496"/>
    </source>
</evidence>
<dbReference type="PROSITE" id="PS50082">
    <property type="entry name" value="WD_REPEATS_2"/>
    <property type="match status" value="1"/>
</dbReference>
<dbReference type="PANTHER" id="PTHR10856">
    <property type="entry name" value="CORONIN"/>
    <property type="match status" value="1"/>
</dbReference>
<gene>
    <name evidence="11" type="primary">CORO7</name>
    <name evidence="11" type="ORF">C6P46_001797</name>
</gene>
<feature type="region of interest" description="Disordered" evidence="9">
    <location>
        <begin position="395"/>
        <end position="479"/>
    </location>
</feature>
<keyword evidence="4 7" id="KW-0853">WD repeat</keyword>
<dbReference type="InterPro" id="IPR001680">
    <property type="entry name" value="WD40_rpt"/>
</dbReference>
<feature type="compositionally biased region" description="Polar residues" evidence="9">
    <location>
        <begin position="421"/>
        <end position="431"/>
    </location>
</feature>
<dbReference type="InterPro" id="IPR015048">
    <property type="entry name" value="DUF1899"/>
</dbReference>
<evidence type="ECO:0000256" key="3">
    <source>
        <dbReference type="ARBA" id="ARBA00022490"/>
    </source>
</evidence>
<reference evidence="11 12" key="1">
    <citation type="submission" date="2020-11" db="EMBL/GenBank/DDBJ databases">
        <title>Kefir isolates.</title>
        <authorList>
            <person name="Marcisauskas S."/>
            <person name="Kim Y."/>
            <person name="Blasche S."/>
        </authorList>
    </citation>
    <scope>NUCLEOTIDE SEQUENCE [LARGE SCALE GENOMIC DNA]</scope>
    <source>
        <strain evidence="11 12">KR</strain>
    </source>
</reference>
<feature type="compositionally biased region" description="Polar residues" evidence="9">
    <location>
        <begin position="966"/>
        <end position="976"/>
    </location>
</feature>
<evidence type="ECO:0000256" key="9">
    <source>
        <dbReference type="SAM" id="MobiDB-lite"/>
    </source>
</evidence>
<dbReference type="Proteomes" id="UP000777482">
    <property type="component" value="Unassembled WGS sequence"/>
</dbReference>
<feature type="region of interest" description="Disordered" evidence="9">
    <location>
        <begin position="965"/>
        <end position="1009"/>
    </location>
</feature>
<feature type="region of interest" description="Disordered" evidence="9">
    <location>
        <begin position="501"/>
        <end position="553"/>
    </location>
</feature>
<name>A0A9P6VUN6_RHOMI</name>
<evidence type="ECO:0000256" key="6">
    <source>
        <dbReference type="ARBA" id="ARBA00023203"/>
    </source>
</evidence>
<feature type="compositionally biased region" description="Low complexity" evidence="9">
    <location>
        <begin position="432"/>
        <end position="447"/>
    </location>
</feature>
<dbReference type="OrthoDB" id="347435at2759"/>
<dbReference type="Pfam" id="PF16300">
    <property type="entry name" value="WD40_4"/>
    <property type="match status" value="2"/>
</dbReference>
<dbReference type="Pfam" id="PF00400">
    <property type="entry name" value="WD40"/>
    <property type="match status" value="2"/>
</dbReference>
<feature type="domain" description="DUF1899" evidence="10">
    <location>
        <begin position="4"/>
        <end position="67"/>
    </location>
</feature>
<dbReference type="AlphaFoldDB" id="A0A9P6VUN6"/>
<evidence type="ECO:0000256" key="5">
    <source>
        <dbReference type="ARBA" id="ARBA00022737"/>
    </source>
</evidence>
<evidence type="ECO:0000313" key="11">
    <source>
        <dbReference type="EMBL" id="KAG0654306.1"/>
    </source>
</evidence>
<dbReference type="SMART" id="SM01166">
    <property type="entry name" value="DUF1899"/>
    <property type="match status" value="2"/>
</dbReference>
<dbReference type="InterPro" id="IPR015943">
    <property type="entry name" value="WD40/YVTN_repeat-like_dom_sf"/>
</dbReference>
<dbReference type="SMART" id="SM00320">
    <property type="entry name" value="WD40"/>
    <property type="match status" value="5"/>
</dbReference>
<evidence type="ECO:0000259" key="10">
    <source>
        <dbReference type="SMART" id="SM01166"/>
    </source>
</evidence>
<dbReference type="GO" id="GO:0005737">
    <property type="term" value="C:cytoplasm"/>
    <property type="evidence" value="ECO:0007669"/>
    <property type="project" value="UniProtKB-SubCell"/>
</dbReference>
<evidence type="ECO:0000256" key="4">
    <source>
        <dbReference type="ARBA" id="ARBA00022574"/>
    </source>
</evidence>
<evidence type="ECO:0000256" key="2">
    <source>
        <dbReference type="ARBA" id="ARBA00009482"/>
    </source>
</evidence>
<sequence>MPPRFFTSPYKNAVATPAKREHWWSEIPVASSVPSDAADAIKTTSDYWLALGSASGSLVVLPYDHQGKQGSKAPTLQTGIRTITSFETDGFDDLIAIGGENGQVNVFTLPGADSLDFGTTAPSAHTPSSILSVSLPSGGKAVETMAFHPLASSLFLASSQNTISVFDVASQSSDAAYTLSSPSPSWSARWSNDGRSITATGKDGKLRCWDVRASQAAPVAEVASHAGIKASRHVHLGSLSAGPPQIFTTGFSRTRDREYSVHDFRNLKDGAVKTQRVDTGTGVLVPLLDSSRGIVYLAGKGDMTLRWTELGGPGGFTEGAAPLPVPIVSAALTPPSTLELMMAEINRLVVLGGGGADAVFPVSITVPRRQYLDFHADLAHPSENVALVVRTAPAQTSAEWRAGSDDAVLETYRPDPKTPRPSRQTHSQPTESASQPIASPPSSSTTAPPVPVVGDKSAPAASAAAGPAQQAPSSSSAGTPAIAEKVVPMEAPADDMVKLSLNRPDAPASQPNATPKVALAKAPEAQLASASASSPTPSASSNSAPTVSAGPGESFNPKWSRHFLAGKTPLKPDYFDVHDVSSTMSNDVQLLQANPNYFFYPLGGPGGRLAFHPLVRKGRLPVHASCVAIGGTITHFETDPFDPSRVFVAGDDGSVRVFTLPEEAPEDGTTISEPTRVLSDSKMDRVVELKHHPIAKDLLLTLSEDRGNPTARLWNVATGDLLLQFELPKGGISSAAWSPDGQLLAVATKNKQVHVFDPRDVSGTIASSASHESIRPVRLAWAADRRLLSTGFTRSASRELLLFAVEAKKLVQIGKTSLDISPAALFPFVDLDTRIALLYSRGDRSCLAFELDLDPKSPQQAFTKLPSFEHASLQVGFAFMPKAHVDVKAVEIVRALRLTQKEVEVVDFFQNDIFVPTRNVEKPMLGAAEWINGKNATLEMLNLRPDGMKLLSEAPAPVKNIKQDGMTDSQREQAQLDTLFDNAKAGAASDGDEEDPVRSKHAIVDDDDW</sequence>
<keyword evidence="5 8" id="KW-0677">Repeat</keyword>
<keyword evidence="6" id="KW-0009">Actin-binding</keyword>
<comment type="caution">
    <text evidence="11">The sequence shown here is derived from an EMBL/GenBank/DDBJ whole genome shotgun (WGS) entry which is preliminary data.</text>
</comment>
<evidence type="ECO:0000256" key="8">
    <source>
        <dbReference type="RuleBase" id="RU280818"/>
    </source>
</evidence>
<accession>A0A9P6VUN6</accession>
<dbReference type="Gene3D" id="2.130.10.10">
    <property type="entry name" value="YVTN repeat-like/Quinoprotein amine dehydrogenase"/>
    <property type="match status" value="2"/>
</dbReference>
<dbReference type="InterPro" id="IPR015505">
    <property type="entry name" value="Coronin"/>
</dbReference>
<protein>
    <recommendedName>
        <fullName evidence="8">Coronin</fullName>
    </recommendedName>
</protein>
<organism evidence="11 12">
    <name type="scientific">Rhodotorula mucilaginosa</name>
    <name type="common">Yeast</name>
    <name type="synonym">Rhodotorula rubra</name>
    <dbReference type="NCBI Taxonomy" id="5537"/>
    <lineage>
        <taxon>Eukaryota</taxon>
        <taxon>Fungi</taxon>
        <taxon>Dikarya</taxon>
        <taxon>Basidiomycota</taxon>
        <taxon>Pucciniomycotina</taxon>
        <taxon>Microbotryomycetes</taxon>
        <taxon>Sporidiobolales</taxon>
        <taxon>Sporidiobolaceae</taxon>
        <taxon>Rhodotorula</taxon>
    </lineage>
</organism>
<dbReference type="SMART" id="SM01167">
    <property type="entry name" value="DUF1900"/>
    <property type="match status" value="2"/>
</dbReference>
<evidence type="ECO:0000313" key="12">
    <source>
        <dbReference type="Proteomes" id="UP000777482"/>
    </source>
</evidence>
<dbReference type="SUPFAM" id="SSF50978">
    <property type="entry name" value="WD40 repeat-like"/>
    <property type="match status" value="2"/>
</dbReference>
<keyword evidence="12" id="KW-1185">Reference proteome</keyword>
<feature type="repeat" description="WD" evidence="7">
    <location>
        <begin position="187"/>
        <end position="219"/>
    </location>
</feature>
<comment type="similarity">
    <text evidence="2 8">Belongs to the WD repeat coronin family.</text>
</comment>
<feature type="compositionally biased region" description="Low complexity" evidence="9">
    <location>
        <begin position="518"/>
        <end position="549"/>
    </location>
</feature>
<dbReference type="PANTHER" id="PTHR10856:SF20">
    <property type="entry name" value="CORONIN-7"/>
    <property type="match status" value="1"/>
</dbReference>
<feature type="domain" description="DUF1899" evidence="10">
    <location>
        <begin position="562"/>
        <end position="618"/>
    </location>
</feature>
<comment type="subcellular location">
    <subcellularLocation>
        <location evidence="1">Cytoplasm</location>
    </subcellularLocation>
</comment>
<dbReference type="EMBL" id="PUHQ01000153">
    <property type="protein sequence ID" value="KAG0654306.1"/>
    <property type="molecule type" value="Genomic_DNA"/>
</dbReference>